<evidence type="ECO:0000313" key="5">
    <source>
        <dbReference type="Proteomes" id="UP000253941"/>
    </source>
</evidence>
<reference evidence="4 5" key="1">
    <citation type="submission" date="2018-07" db="EMBL/GenBank/DDBJ databases">
        <title>Venubactetium sediminum gen. nov., sp. nov., isolated from a marine solar saltern.</title>
        <authorList>
            <person name="Wang S."/>
        </authorList>
    </citation>
    <scope>NUCLEOTIDE SEQUENCE [LARGE SCALE GENOMIC DNA]</scope>
    <source>
        <strain evidence="4 5">WD2A32</strain>
    </source>
</reference>
<organism evidence="4 5">
    <name type="scientific">Ferruginivarius sediminum</name>
    <dbReference type="NCBI Taxonomy" id="2661937"/>
    <lineage>
        <taxon>Bacteria</taxon>
        <taxon>Pseudomonadati</taxon>
        <taxon>Pseudomonadota</taxon>
        <taxon>Alphaproteobacteria</taxon>
        <taxon>Rhodospirillales</taxon>
        <taxon>Rhodospirillaceae</taxon>
        <taxon>Ferruginivarius</taxon>
    </lineage>
</organism>
<accession>A0A369T4R2</accession>
<proteinExistence type="inferred from homology"/>
<dbReference type="AlphaFoldDB" id="A0A369T4R2"/>
<dbReference type="RefSeq" id="WP_114583832.1">
    <property type="nucleotide sequence ID" value="NZ_QPMH01000034.1"/>
</dbReference>
<feature type="binding site" evidence="3">
    <location>
        <position position="136"/>
    </location>
    <ligand>
        <name>a divalent metal cation</name>
        <dbReference type="ChEBI" id="CHEBI:60240"/>
    </ligand>
</feature>
<dbReference type="PANTHER" id="PTHR37302:SF1">
    <property type="entry name" value="PROTEIN DINB"/>
    <property type="match status" value="1"/>
</dbReference>
<feature type="binding site" evidence="3">
    <location>
        <position position="140"/>
    </location>
    <ligand>
        <name>a divalent metal cation</name>
        <dbReference type="ChEBI" id="CHEBI:60240"/>
    </ligand>
</feature>
<keyword evidence="5" id="KW-1185">Reference proteome</keyword>
<sequence>MSGFVAHFVTFADYNAWANARLYEAVAELPSEAITANRPAAFFDSILGTLNHVLVADRIWMDRFEHLPPAGLALNAIVHDKLSELRAAREAEDARIRRFVGELDSADLERTVAYKNSKGEAFADPLHRLLAHLFNHQTHHRGQAHALIKDAGIAPPPLDYVYYMREVG</sequence>
<dbReference type="PANTHER" id="PTHR37302">
    <property type="entry name" value="SLR1116 PROTEIN"/>
    <property type="match status" value="1"/>
</dbReference>
<name>A0A369T4R2_9PROT</name>
<dbReference type="SUPFAM" id="SSF109854">
    <property type="entry name" value="DinB/YfiT-like putative metalloenzymes"/>
    <property type="match status" value="1"/>
</dbReference>
<dbReference type="Gene3D" id="1.20.120.450">
    <property type="entry name" value="dinb family like domain"/>
    <property type="match status" value="1"/>
</dbReference>
<dbReference type="EMBL" id="QPMH01000034">
    <property type="protein sequence ID" value="RDD60228.1"/>
    <property type="molecule type" value="Genomic_DNA"/>
</dbReference>
<dbReference type="Pfam" id="PF05163">
    <property type="entry name" value="DinB"/>
    <property type="match status" value="1"/>
</dbReference>
<comment type="caution">
    <text evidence="4">The sequence shown here is derived from an EMBL/GenBank/DDBJ whole genome shotgun (WGS) entry which is preliminary data.</text>
</comment>
<evidence type="ECO:0000256" key="1">
    <source>
        <dbReference type="ARBA" id="ARBA00008635"/>
    </source>
</evidence>
<dbReference type="InterPro" id="IPR034660">
    <property type="entry name" value="DinB/YfiT-like"/>
</dbReference>
<gene>
    <name evidence="4" type="ORF">DRB17_19135</name>
</gene>
<evidence type="ECO:0000256" key="3">
    <source>
        <dbReference type="PIRSR" id="PIRSR607837-1"/>
    </source>
</evidence>
<dbReference type="GO" id="GO:0046872">
    <property type="term" value="F:metal ion binding"/>
    <property type="evidence" value="ECO:0007669"/>
    <property type="project" value="UniProtKB-KW"/>
</dbReference>
<feature type="binding site" evidence="3">
    <location>
        <position position="52"/>
    </location>
    <ligand>
        <name>a divalent metal cation</name>
        <dbReference type="ChEBI" id="CHEBI:60240"/>
    </ligand>
</feature>
<evidence type="ECO:0000256" key="2">
    <source>
        <dbReference type="ARBA" id="ARBA00022723"/>
    </source>
</evidence>
<dbReference type="InterPro" id="IPR007837">
    <property type="entry name" value="DinB"/>
</dbReference>
<keyword evidence="2 3" id="KW-0479">Metal-binding</keyword>
<comment type="similarity">
    <text evidence="1">Belongs to the DinB family.</text>
</comment>
<dbReference type="Proteomes" id="UP000253941">
    <property type="component" value="Unassembled WGS sequence"/>
</dbReference>
<protein>
    <submittedName>
        <fullName evidence="4">Damage-inducible protein DinB</fullName>
    </submittedName>
</protein>
<evidence type="ECO:0000313" key="4">
    <source>
        <dbReference type="EMBL" id="RDD60228.1"/>
    </source>
</evidence>